<feature type="compositionally biased region" description="Pro residues" evidence="1">
    <location>
        <begin position="128"/>
        <end position="143"/>
    </location>
</feature>
<dbReference type="RefSeq" id="XP_029228837.1">
    <property type="nucleotide sequence ID" value="XM_029371096.1"/>
</dbReference>
<dbReference type="EMBL" id="MKKU01000206">
    <property type="protein sequence ID" value="RNF19427.1"/>
    <property type="molecule type" value="Genomic_DNA"/>
</dbReference>
<feature type="compositionally biased region" description="Basic and acidic residues" evidence="1">
    <location>
        <begin position="66"/>
        <end position="75"/>
    </location>
</feature>
<gene>
    <name evidence="2" type="ORF">Tco025E_04184</name>
</gene>
<reference evidence="2 3" key="1">
    <citation type="journal article" date="2018" name="BMC Genomics">
        <title>Genomic comparison of Trypanosoma conorhini and Trypanosoma rangeli to Trypanosoma cruzi strains of high and low virulence.</title>
        <authorList>
            <person name="Bradwell K.R."/>
            <person name="Koparde V.N."/>
            <person name="Matveyev A.V."/>
            <person name="Serrano M.G."/>
            <person name="Alves J.M."/>
            <person name="Parikh H."/>
            <person name="Huang B."/>
            <person name="Lee V."/>
            <person name="Espinosa-Alvarez O."/>
            <person name="Ortiz P.A."/>
            <person name="Costa-Martins A.G."/>
            <person name="Teixeira M.M."/>
            <person name="Buck G.A."/>
        </authorList>
    </citation>
    <scope>NUCLEOTIDE SEQUENCE [LARGE SCALE GENOMIC DNA]</scope>
    <source>
        <strain evidence="2 3">025E</strain>
    </source>
</reference>
<dbReference type="Proteomes" id="UP000284403">
    <property type="component" value="Unassembled WGS sequence"/>
</dbReference>
<name>A0A422PPI4_9TRYP</name>
<feature type="compositionally biased region" description="Low complexity" evidence="1">
    <location>
        <begin position="144"/>
        <end position="165"/>
    </location>
</feature>
<protein>
    <submittedName>
        <fullName evidence="2">Uncharacterized protein</fullName>
    </submittedName>
</protein>
<dbReference type="AlphaFoldDB" id="A0A422PPI4"/>
<organism evidence="2 3">
    <name type="scientific">Trypanosoma conorhini</name>
    <dbReference type="NCBI Taxonomy" id="83891"/>
    <lineage>
        <taxon>Eukaryota</taxon>
        <taxon>Discoba</taxon>
        <taxon>Euglenozoa</taxon>
        <taxon>Kinetoplastea</taxon>
        <taxon>Metakinetoplastina</taxon>
        <taxon>Trypanosomatida</taxon>
        <taxon>Trypanosomatidae</taxon>
        <taxon>Trypanosoma</taxon>
    </lineage>
</organism>
<accession>A0A422PPI4</accession>
<sequence length="179" mass="19070">MPGHQHLGDPALTQNQGNLLGDRPCVRQSRLYREHVGGNTMKELMGQDGLKWDTTRTQGVYAGGRAFDHNDKPRAEGAPADVTTTSSSGTNNDNNGKRDGEPRNGAGEEAVIAMGTEEKQTCPAQSLMPPPTRSATPPPPPEPQQQRQPAPGGAPVAGRAFRPGAGYANRQTYNLFTGE</sequence>
<feature type="region of interest" description="Disordered" evidence="1">
    <location>
        <begin position="63"/>
        <end position="179"/>
    </location>
</feature>
<proteinExistence type="predicted"/>
<dbReference type="OrthoDB" id="248506at2759"/>
<evidence type="ECO:0000313" key="2">
    <source>
        <dbReference type="EMBL" id="RNF19427.1"/>
    </source>
</evidence>
<feature type="region of interest" description="Disordered" evidence="1">
    <location>
        <begin position="1"/>
        <end position="22"/>
    </location>
</feature>
<evidence type="ECO:0000313" key="3">
    <source>
        <dbReference type="Proteomes" id="UP000284403"/>
    </source>
</evidence>
<comment type="caution">
    <text evidence="2">The sequence shown here is derived from an EMBL/GenBank/DDBJ whole genome shotgun (WGS) entry which is preliminary data.</text>
</comment>
<feature type="compositionally biased region" description="Low complexity" evidence="1">
    <location>
        <begin position="83"/>
        <end position="94"/>
    </location>
</feature>
<feature type="compositionally biased region" description="Polar residues" evidence="1">
    <location>
        <begin position="169"/>
        <end position="179"/>
    </location>
</feature>
<evidence type="ECO:0000256" key="1">
    <source>
        <dbReference type="SAM" id="MobiDB-lite"/>
    </source>
</evidence>
<dbReference type="GeneID" id="40317795"/>
<keyword evidence="3" id="KW-1185">Reference proteome</keyword>